<name>A0AAV9NCE6_9EURO</name>
<feature type="repeat" description="ANK" evidence="2">
    <location>
        <begin position="1151"/>
        <end position="1182"/>
    </location>
</feature>
<organism evidence="5 6">
    <name type="scientific">Exophiala bonariae</name>
    <dbReference type="NCBI Taxonomy" id="1690606"/>
    <lineage>
        <taxon>Eukaryota</taxon>
        <taxon>Fungi</taxon>
        <taxon>Dikarya</taxon>
        <taxon>Ascomycota</taxon>
        <taxon>Pezizomycotina</taxon>
        <taxon>Eurotiomycetes</taxon>
        <taxon>Chaetothyriomycetidae</taxon>
        <taxon>Chaetothyriales</taxon>
        <taxon>Herpotrichiellaceae</taxon>
        <taxon>Exophiala</taxon>
    </lineage>
</organism>
<dbReference type="PROSITE" id="PS50297">
    <property type="entry name" value="ANK_REP_REGION"/>
    <property type="match status" value="4"/>
</dbReference>
<dbReference type="InterPro" id="IPR036770">
    <property type="entry name" value="Ankyrin_rpt-contain_sf"/>
</dbReference>
<gene>
    <name evidence="5" type="ORF">LTR84_002673</name>
</gene>
<evidence type="ECO:0000256" key="2">
    <source>
        <dbReference type="PROSITE-ProRule" id="PRU00023"/>
    </source>
</evidence>
<dbReference type="Pfam" id="PF12796">
    <property type="entry name" value="Ank_2"/>
    <property type="match status" value="2"/>
</dbReference>
<evidence type="ECO:0000256" key="3">
    <source>
        <dbReference type="SAM" id="MobiDB-lite"/>
    </source>
</evidence>
<dbReference type="RefSeq" id="XP_064705884.1">
    <property type="nucleotide sequence ID" value="XM_064846274.1"/>
</dbReference>
<dbReference type="PANTHER" id="PTHR10039">
    <property type="entry name" value="AMELOGENIN"/>
    <property type="match status" value="1"/>
</dbReference>
<dbReference type="PROSITE" id="PS50088">
    <property type="entry name" value="ANK_REPEAT"/>
    <property type="match status" value="5"/>
</dbReference>
<evidence type="ECO:0000313" key="6">
    <source>
        <dbReference type="Proteomes" id="UP001358417"/>
    </source>
</evidence>
<reference evidence="5 6" key="1">
    <citation type="submission" date="2023-08" db="EMBL/GenBank/DDBJ databases">
        <title>Black Yeasts Isolated from many extreme environments.</title>
        <authorList>
            <person name="Coleine C."/>
            <person name="Stajich J.E."/>
            <person name="Selbmann L."/>
        </authorList>
    </citation>
    <scope>NUCLEOTIDE SEQUENCE [LARGE SCALE GENOMIC DNA]</scope>
    <source>
        <strain evidence="5 6">CCFEE 5792</strain>
    </source>
</reference>
<evidence type="ECO:0000259" key="4">
    <source>
        <dbReference type="Pfam" id="PF24883"/>
    </source>
</evidence>
<dbReference type="InterPro" id="IPR027417">
    <property type="entry name" value="P-loop_NTPase"/>
</dbReference>
<feature type="compositionally biased region" description="Polar residues" evidence="3">
    <location>
        <begin position="23"/>
        <end position="33"/>
    </location>
</feature>
<proteinExistence type="predicted"/>
<feature type="repeat" description="ANK" evidence="2">
    <location>
        <begin position="985"/>
        <end position="1018"/>
    </location>
</feature>
<feature type="region of interest" description="Disordered" evidence="3">
    <location>
        <begin position="1"/>
        <end position="59"/>
    </location>
</feature>
<feature type="repeat" description="ANK" evidence="2">
    <location>
        <begin position="1118"/>
        <end position="1150"/>
    </location>
</feature>
<dbReference type="InterPro" id="IPR002110">
    <property type="entry name" value="Ankyrin_rpt"/>
</dbReference>
<dbReference type="SUPFAM" id="SSF48403">
    <property type="entry name" value="Ankyrin repeat"/>
    <property type="match status" value="1"/>
</dbReference>
<dbReference type="AlphaFoldDB" id="A0AAV9NCE6"/>
<dbReference type="PANTHER" id="PTHR10039:SF16">
    <property type="entry name" value="GPI INOSITOL-DEACYLASE"/>
    <property type="match status" value="1"/>
</dbReference>
<feature type="repeat" description="ANK" evidence="2">
    <location>
        <begin position="1085"/>
        <end position="1117"/>
    </location>
</feature>
<dbReference type="Gene3D" id="3.40.50.300">
    <property type="entry name" value="P-loop containing nucleotide triphosphate hydrolases"/>
    <property type="match status" value="1"/>
</dbReference>
<dbReference type="GeneID" id="89970872"/>
<dbReference type="EMBL" id="JAVRRD010000014">
    <property type="protein sequence ID" value="KAK5051870.1"/>
    <property type="molecule type" value="Genomic_DNA"/>
</dbReference>
<dbReference type="SMART" id="SM00248">
    <property type="entry name" value="ANK"/>
    <property type="match status" value="8"/>
</dbReference>
<protein>
    <recommendedName>
        <fullName evidence="4">Nephrocystin 3-like N-terminal domain-containing protein</fullName>
    </recommendedName>
</protein>
<accession>A0AAV9NCE6</accession>
<keyword evidence="6" id="KW-1185">Reference proteome</keyword>
<feature type="domain" description="Nephrocystin 3-like N-terminal" evidence="4">
    <location>
        <begin position="400"/>
        <end position="578"/>
    </location>
</feature>
<dbReference type="Gene3D" id="1.25.40.20">
    <property type="entry name" value="Ankyrin repeat-containing domain"/>
    <property type="match status" value="1"/>
</dbReference>
<dbReference type="Pfam" id="PF00023">
    <property type="entry name" value="Ank"/>
    <property type="match status" value="1"/>
</dbReference>
<sequence length="1208" mass="134424">MGKILRPLAWATKATRAADPPKQENSVGKSTSSWRRRFLAPPSTGALSTATSGASPSPINSQVLLSAELPLSSGASQRSISPDPTATVFRRPSLDAGQFLASPSLASASQTRVDLWASARQTLTDDELKTFDKSFPRKTTPLEYSALLKELGDAINKYQSSQWRYEKEDGAQIVFRNVMDKVLAWADTLKDIGYSLTALDPTKHAAQVWAGLQLVVAAAVRNTATRNLVFDIESIAKLIKRCTMFESLYDLTSSSQLSDVEQELQSAQIRLYAHVLKYLLAAIKYMQQGGWKHGLDALVSRDPVSETMKAIDLAGLEVKKWAKLADKEASKRAVDMIAENQKEIRDKLKKIGDPMLAMVDECKLIRNEIANQRQEKILNWISTILPANRHMTIQRQRRQGTGDWLLENSRYIDWKSSTQSCTLWMYGKAGYGKSILASKVINDIQKRCEAEKTRHFTRRNPNPDRLAYYYCDKANNAKELGDPLNILRCILRQLSTIQEYPLMRLIVEKYESIHEQRHISELECKDLIISLCDIFPQTTLVLDGLDECELEVRRSLLEALQAIMSGTHGILKLFISSRFEGDIDLALVDADHRLGLKAADNQGDIVLFVSEQVKSCIGHGLPRTLTAAQQDRIIEVLTSKADGMFRWVQLSLAALRRHKDPKDVMEHVGRLPPGLNAIYAEILDEINTFGRHTLELVRKTLNMLLYQRVSLFQSDFIRFICPGIADVDIEAKSIDVLDACRHLIELDLVGDSFRLAHASVKEYLVEEYAQNEYHPDEGHAAISKICIRILQNMINSTSGMRGVTYAENFWIYHVDGCNELRTQDMVLSKILEECQVTASTPFWFEEWLRTTRLPVHFSGTSSKDRIYEFKYAASHCSTPTSLLLTSAFDFRELLCEADILPQSLLRLKNLWGDSPLSVSIECGNVNIAKLFIAKVGQPQTPNCEVSQWQKSELIQALCCAAKCGQQEVFDLLIKSGADFDAKNGDGLTPVQLAVSSGRVQILKQLIFEHGANTDVPDAKGNPILLQAIACNDIACVELILEKIKDIEATDKTGGGPLHRAAATGNQLIIEMLIKKGANLGAINRAGESPLHTAAGRYSLNAVRLLIDRGSKTDSRDKEGKTPVHVAAEHGKADILRCLVGIQSNLNLQDERGMTPLHYAVMGSQTVVGILLEAGADPHVITDDGETPYDLAVRMDRQGAIKQFNSMGL</sequence>
<evidence type="ECO:0000313" key="5">
    <source>
        <dbReference type="EMBL" id="KAK5051870.1"/>
    </source>
</evidence>
<dbReference type="SUPFAM" id="SSF52540">
    <property type="entry name" value="P-loop containing nucleoside triphosphate hydrolases"/>
    <property type="match status" value="1"/>
</dbReference>
<dbReference type="Proteomes" id="UP001358417">
    <property type="component" value="Unassembled WGS sequence"/>
</dbReference>
<dbReference type="InterPro" id="IPR056884">
    <property type="entry name" value="NPHP3-like_N"/>
</dbReference>
<dbReference type="PRINTS" id="PR01415">
    <property type="entry name" value="ANKYRIN"/>
</dbReference>
<dbReference type="Pfam" id="PF24883">
    <property type="entry name" value="NPHP3_N"/>
    <property type="match status" value="1"/>
</dbReference>
<keyword evidence="2" id="KW-0040">ANK repeat</keyword>
<keyword evidence="1" id="KW-0677">Repeat</keyword>
<feature type="compositionally biased region" description="Polar residues" evidence="3">
    <location>
        <begin position="45"/>
        <end position="59"/>
    </location>
</feature>
<evidence type="ECO:0000256" key="1">
    <source>
        <dbReference type="ARBA" id="ARBA00022737"/>
    </source>
</evidence>
<feature type="repeat" description="ANK" evidence="2">
    <location>
        <begin position="1052"/>
        <end position="1084"/>
    </location>
</feature>
<comment type="caution">
    <text evidence="5">The sequence shown here is derived from an EMBL/GenBank/DDBJ whole genome shotgun (WGS) entry which is preliminary data.</text>
</comment>